<evidence type="ECO:0000313" key="6">
    <source>
        <dbReference type="Proteomes" id="UP000000370"/>
    </source>
</evidence>
<dbReference type="Proteomes" id="UP000000370">
    <property type="component" value="Chromosome"/>
</dbReference>
<dbReference type="GO" id="GO:0006520">
    <property type="term" value="P:amino acid metabolic process"/>
    <property type="evidence" value="ECO:0007669"/>
    <property type="project" value="InterPro"/>
</dbReference>
<comment type="similarity">
    <text evidence="2">Belongs to the threonine aldolase family.</text>
</comment>
<accession>A9KJD5</accession>
<dbReference type="AlphaFoldDB" id="A9KJD5"/>
<dbReference type="HOGENOM" id="CLU_049619_1_0_9"/>
<organism evidence="5 6">
    <name type="scientific">Lachnoclostridium phytofermentans (strain ATCC 700394 / DSM 18823 / ISDg)</name>
    <name type="common">Clostridium phytofermentans</name>
    <dbReference type="NCBI Taxonomy" id="357809"/>
    <lineage>
        <taxon>Bacteria</taxon>
        <taxon>Bacillati</taxon>
        <taxon>Bacillota</taxon>
        <taxon>Clostridia</taxon>
        <taxon>Lachnospirales</taxon>
        <taxon>Lachnospiraceae</taxon>
    </lineage>
</organism>
<dbReference type="InterPro" id="IPR015422">
    <property type="entry name" value="PyrdxlP-dep_Trfase_small"/>
</dbReference>
<dbReference type="SUPFAM" id="SSF53383">
    <property type="entry name" value="PLP-dependent transferases"/>
    <property type="match status" value="1"/>
</dbReference>
<dbReference type="Pfam" id="PF01212">
    <property type="entry name" value="Beta_elim_lyase"/>
    <property type="match status" value="1"/>
</dbReference>
<evidence type="ECO:0000256" key="3">
    <source>
        <dbReference type="ARBA" id="ARBA00022898"/>
    </source>
</evidence>
<dbReference type="InterPro" id="IPR001597">
    <property type="entry name" value="ArAA_b-elim_lyase/Thr_aldolase"/>
</dbReference>
<proteinExistence type="inferred from homology"/>
<dbReference type="KEGG" id="cpy:Cphy_2181"/>
<comment type="cofactor">
    <cofactor evidence="1">
        <name>pyridoxal 5'-phosphate</name>
        <dbReference type="ChEBI" id="CHEBI:597326"/>
    </cofactor>
</comment>
<dbReference type="STRING" id="357809.Cphy_2181"/>
<dbReference type="Gene3D" id="3.40.640.10">
    <property type="entry name" value="Type I PLP-dependent aspartate aminotransferase-like (Major domain)"/>
    <property type="match status" value="1"/>
</dbReference>
<dbReference type="EC" id="4.1.2.5" evidence="5"/>
<dbReference type="GO" id="GO:0004793">
    <property type="term" value="F:threonine aldolase activity"/>
    <property type="evidence" value="ECO:0007669"/>
    <property type="project" value="UniProtKB-EC"/>
</dbReference>
<keyword evidence="6" id="KW-1185">Reference proteome</keyword>
<name>A9KJD5_LACP7</name>
<reference evidence="6" key="1">
    <citation type="submission" date="2007-11" db="EMBL/GenBank/DDBJ databases">
        <title>Complete genome sequence of Clostridium phytofermentans ISDg.</title>
        <authorList>
            <person name="Leschine S.B."/>
            <person name="Warnick T.A."/>
            <person name="Blanchard J.L."/>
            <person name="Schnell D.J."/>
            <person name="Petit E.L."/>
            <person name="LaTouf W.G."/>
            <person name="Copeland A."/>
            <person name="Lucas S."/>
            <person name="Lapidus A."/>
            <person name="Barry K."/>
            <person name="Glavina del Rio T."/>
            <person name="Dalin E."/>
            <person name="Tice H."/>
            <person name="Pitluck S."/>
            <person name="Kiss H."/>
            <person name="Brettin T."/>
            <person name="Bruce D."/>
            <person name="Detter J.C."/>
            <person name="Han C."/>
            <person name="Kuske C."/>
            <person name="Schmutz J."/>
            <person name="Larimer F."/>
            <person name="Land M."/>
            <person name="Hauser L."/>
            <person name="Kyrpides N."/>
            <person name="Kim E.A."/>
            <person name="Richardson P."/>
        </authorList>
    </citation>
    <scope>NUCLEOTIDE SEQUENCE [LARGE SCALE GENOMIC DNA]</scope>
    <source>
        <strain evidence="6">ATCC 700394 / DSM 18823 / ISDg</strain>
    </source>
</reference>
<dbReference type="Gene3D" id="3.90.1150.10">
    <property type="entry name" value="Aspartate Aminotransferase, domain 1"/>
    <property type="match status" value="1"/>
</dbReference>
<keyword evidence="5" id="KW-0456">Lyase</keyword>
<keyword evidence="3" id="KW-0663">Pyridoxal phosphate</keyword>
<dbReference type="eggNOG" id="COG2008">
    <property type="taxonomic scope" value="Bacteria"/>
</dbReference>
<dbReference type="InterPro" id="IPR015421">
    <property type="entry name" value="PyrdxlP-dep_Trfase_major"/>
</dbReference>
<feature type="domain" description="Aromatic amino acid beta-eliminating lyase/threonine aldolase" evidence="4">
    <location>
        <begin position="12"/>
        <end position="240"/>
    </location>
</feature>
<dbReference type="PANTHER" id="PTHR48097">
    <property type="entry name" value="L-THREONINE ALDOLASE-RELATED"/>
    <property type="match status" value="1"/>
</dbReference>
<evidence type="ECO:0000259" key="4">
    <source>
        <dbReference type="Pfam" id="PF01212"/>
    </source>
</evidence>
<dbReference type="InterPro" id="IPR015424">
    <property type="entry name" value="PyrdxlP-dep_Trfase"/>
</dbReference>
<protein>
    <submittedName>
        <fullName evidence="5">Threonine aldolase</fullName>
        <ecNumber evidence="5">4.1.2.5</ecNumber>
    </submittedName>
</protein>
<dbReference type="PANTHER" id="PTHR48097:SF5">
    <property type="entry name" value="LOW SPECIFICITY L-THREONINE ALDOLASE"/>
    <property type="match status" value="1"/>
</dbReference>
<gene>
    <name evidence="5" type="ordered locus">Cphy_2181</name>
</gene>
<dbReference type="EMBL" id="CP000885">
    <property type="protein sequence ID" value="ABX42547.1"/>
    <property type="molecule type" value="Genomic_DNA"/>
</dbReference>
<evidence type="ECO:0000256" key="2">
    <source>
        <dbReference type="ARBA" id="ARBA00006966"/>
    </source>
</evidence>
<evidence type="ECO:0000313" key="5">
    <source>
        <dbReference type="EMBL" id="ABX42547.1"/>
    </source>
</evidence>
<dbReference type="RefSeq" id="WP_012200201.1">
    <property type="nucleotide sequence ID" value="NC_010001.1"/>
</dbReference>
<dbReference type="OrthoDB" id="9774495at2"/>
<sequence length="346" mass="38815">MIRFESDYTEGAHPQILTKLVSTNMEQTIGYGEDPYCEHARELIKEACGNNELAVHFLVGGTQTNTTVISAVLRPYQGVLSAVTGHINCHETGAIEATGHKVLPLASEDGKITAQQVRDYYDEHWSDSSHEHVVQPGMVYISHPTENGTTYQKEELVELYNTCKELELPLFIDGARLGYALASEGNDLSLEDIAANSDVFYIGGTKVGALFGEAIVISNESIKKDFRYNIKLRGGMLAKGRLLGLQFETLFTDNLYQEISEHAVTQAMRIRDAFAKKGYQFLYDSRTNQQFPILPVSLLDFLGEKYSYSFWTKVDDTHNAVRFCTSWATKEENVDALLADIEEFHK</sequence>
<evidence type="ECO:0000256" key="1">
    <source>
        <dbReference type="ARBA" id="ARBA00001933"/>
    </source>
</evidence>